<dbReference type="PANTHER" id="PTHR43065">
    <property type="entry name" value="SENSOR HISTIDINE KINASE"/>
    <property type="match status" value="1"/>
</dbReference>
<dbReference type="SMART" id="SM00387">
    <property type="entry name" value="HATPase_c"/>
    <property type="match status" value="1"/>
</dbReference>
<organism evidence="12 13">
    <name type="scientific">Sphingomonas lenta</name>
    <dbReference type="NCBI Taxonomy" id="1141887"/>
    <lineage>
        <taxon>Bacteria</taxon>
        <taxon>Pseudomonadati</taxon>
        <taxon>Pseudomonadota</taxon>
        <taxon>Alphaproteobacteria</taxon>
        <taxon>Sphingomonadales</taxon>
        <taxon>Sphingomonadaceae</taxon>
        <taxon>Sphingomonas</taxon>
    </lineage>
</organism>
<evidence type="ECO:0000259" key="8">
    <source>
        <dbReference type="PROSITE" id="PS50046"/>
    </source>
</evidence>
<dbReference type="InterPro" id="IPR000014">
    <property type="entry name" value="PAS"/>
</dbReference>
<dbReference type="SUPFAM" id="SSF55781">
    <property type="entry name" value="GAF domain-like"/>
    <property type="match status" value="6"/>
</dbReference>
<dbReference type="OrthoDB" id="9808408at2"/>
<dbReference type="PROSITE" id="PS50112">
    <property type="entry name" value="PAS"/>
    <property type="match status" value="1"/>
</dbReference>
<dbReference type="InterPro" id="IPR003661">
    <property type="entry name" value="HisK_dim/P_dom"/>
</dbReference>
<dbReference type="Gene3D" id="3.40.50.2300">
    <property type="match status" value="1"/>
</dbReference>
<evidence type="ECO:0000259" key="11">
    <source>
        <dbReference type="PROSITE" id="PS50112"/>
    </source>
</evidence>
<evidence type="ECO:0000256" key="5">
    <source>
        <dbReference type="ARBA" id="ARBA00022679"/>
    </source>
</evidence>
<keyword evidence="13" id="KW-1185">Reference proteome</keyword>
<dbReference type="SUPFAM" id="SSF47384">
    <property type="entry name" value="Homodimeric domain of signal transducing histidine kinase"/>
    <property type="match status" value="1"/>
</dbReference>
<keyword evidence="5" id="KW-0808">Transferase</keyword>
<dbReference type="Gene3D" id="3.30.450.40">
    <property type="match status" value="6"/>
</dbReference>
<dbReference type="Gene3D" id="1.10.287.130">
    <property type="match status" value="1"/>
</dbReference>
<feature type="domain" description="Response regulatory" evidence="10">
    <location>
        <begin position="1569"/>
        <end position="1685"/>
    </location>
</feature>
<dbReference type="InterPro" id="IPR036097">
    <property type="entry name" value="HisK_dim/P_sf"/>
</dbReference>
<dbReference type="Gene3D" id="3.30.450.20">
    <property type="entry name" value="PAS domain"/>
    <property type="match status" value="2"/>
</dbReference>
<feature type="domain" description="Histidine kinase" evidence="9">
    <location>
        <begin position="1335"/>
        <end position="1548"/>
    </location>
</feature>
<evidence type="ECO:0000256" key="3">
    <source>
        <dbReference type="ARBA" id="ARBA00012438"/>
    </source>
</evidence>
<evidence type="ECO:0000313" key="12">
    <source>
        <dbReference type="EMBL" id="PAX07974.1"/>
    </source>
</evidence>
<evidence type="ECO:0000256" key="6">
    <source>
        <dbReference type="ARBA" id="ARBA00022777"/>
    </source>
</evidence>
<dbReference type="EC" id="2.7.13.3" evidence="3"/>
<dbReference type="Pfam" id="PF08448">
    <property type="entry name" value="PAS_4"/>
    <property type="match status" value="1"/>
</dbReference>
<name>A0A2A2SF95_9SPHN</name>
<dbReference type="Pfam" id="PF00512">
    <property type="entry name" value="HisKA"/>
    <property type="match status" value="1"/>
</dbReference>
<dbReference type="Pfam" id="PF02518">
    <property type="entry name" value="HATPase_c"/>
    <property type="match status" value="1"/>
</dbReference>
<evidence type="ECO:0000259" key="10">
    <source>
        <dbReference type="PROSITE" id="PS50110"/>
    </source>
</evidence>
<feature type="modified residue" description="4-aspartylphosphate" evidence="7">
    <location>
        <position position="1618"/>
    </location>
</feature>
<dbReference type="InterPro" id="IPR003594">
    <property type="entry name" value="HATPase_dom"/>
</dbReference>
<sequence>MTAGGEAGGGDRPRSPVSAAPVLWCARRDGAGMLDRVGHHFQFGSAAALKLWLSETLVHETDPVTILRVTAEAVGRFLRVTRIGYGDVEPGEDWMTIPLDWTDGIPSLVGRIPIYRENAFVQAYQQGRTMTVSDVRLLDLPADEAAMLEQTFCRACISVPLVHEGELVALFSATHREPRDWTAEEVELVEYVGARTWAALRHARAVARLKESEEQFRQLAENFPGICWLAGPDGLGHWMNARGLEFYGADGLPTAAAAVVHPDDLASATGMLDAALTGGRAVEGIVRVRGSDGMFHPFLSRMVPIHDAEGAIARWCGVQVDLTEKHSRDRHEAFFRHVSEAIREETDAARILDIAADALREHLDVTFVVYSEAQEMAGVFANLHGAAADPSGDWDDNPIQVPAEFAPLLATLAEGRTVVSRDLHELTPIITPQVRDFFGSRGVRSGVSVPLVKDGRLVVILSAQHESARDWTPEEVRLVEELAERTWSTYSRAQAEAALAERERHQRFLVEWSDALRDQRSVPDILSVTLERLAEQIGVARANYSEVAQDARSFTILAEHRCDEAAAVTVGNSYQIDQVGADIWRRFSRGDVVGSDDVEADRLIDEAAREAYRRRTVGAFLSVPLVREGKVRAVFSVQHRRSHHWTDGEIRLLRDVADRAWVALERARAEAALTERERHGRFLIEWSDSLRERTSASAIMAITLERLATHLDASRANYGERDEADGLFVTAAEWRRDGVRGSMGVRYRIEEVGAAIHGCFAAGEVVRCDDVETDPRIDRTARAFHRENGVGAFVSVPLVREGRVCAVLSVKEPGPRVWREDEVRLMHEVADRAWVVLERARAETALKERERNQAFLLAWSDAVRAETSPEAIVDVTIERLGLHLGAARANYAEGDEAGGRFEVVQEWRRDAGPDGGFVPRREAVSDGVHHAYLTGDVVVVDDVHADDRFEAAAARAYAAVDAVSFLGVPMVRGGRVRAVLSVQHGRAHRWRPAEVQLIREVADRTWTMLERARAEAALKEREREQAFVIGWSDAVRNESGPRAVLAATLDRLGRHLGAGRVNYAETTQTGDEFEVIQEWTQGAVRLAGRRFPFAALGSRVVADHMTGRPLVVNDVTTHPLFDLSSQSVYASAEVRSGVSVPLLVGGRLQAVLSVMQPTPRAWNESEVRLICEIADRTWATLERARFEERMAESEALLATFMENAPIGMHLKDADGRYIRVNQELAHAIGRPREDILGRRVAEIMAPEIACEVERLERQAMAGQRVSAELARERHDGRYAAALSIAFPIEGHGLARTGGFTIDLTDRKAAETALQRSREALYQTEKLSALGSLLAGVSHELNNPLSIVVAQAVMMERQAAGTELADRAFKIRRAADRCARIVQTFLAMARAKRPEREPVDLNAVAVAALDLADYGLRTDGVAVERRLAADLPRIAADADQLHQVIINLVVNAQHAMKEAGTHDRRLVLTTARGPEPDTVVLDVSDNGPGVPEELKRRIFEPFFTTKPQGEGTGVGLSFSQGLAEAHGGRLALLPTEMGATFRLTLPIDVSLTLPRVEPETARPSPVAARRALVVDDEREIAESLADFLSVEGYKCEIAIGGAAAKERLGEGRYDLIVSDLRMPDVDGPELHAWIAAARPDLAGRMAFTTGDTLGAAAERFLKSAHRPVLEKPFTPESVRALIERVDAGA</sequence>
<dbReference type="GO" id="GO:0000155">
    <property type="term" value="F:phosphorelay sensor kinase activity"/>
    <property type="evidence" value="ECO:0007669"/>
    <property type="project" value="InterPro"/>
</dbReference>
<dbReference type="InterPro" id="IPR001789">
    <property type="entry name" value="Sig_transdc_resp-reg_receiver"/>
</dbReference>
<dbReference type="InterPro" id="IPR013655">
    <property type="entry name" value="PAS_fold_3"/>
</dbReference>
<evidence type="ECO:0000256" key="2">
    <source>
        <dbReference type="ARBA" id="ARBA00006402"/>
    </source>
</evidence>
<accession>A0A2A2SF95</accession>
<dbReference type="Gene3D" id="3.30.565.10">
    <property type="entry name" value="Histidine kinase-like ATPase, C-terminal domain"/>
    <property type="match status" value="1"/>
</dbReference>
<protein>
    <recommendedName>
        <fullName evidence="3">histidine kinase</fullName>
        <ecNumber evidence="3">2.7.13.3</ecNumber>
    </recommendedName>
</protein>
<evidence type="ECO:0000256" key="1">
    <source>
        <dbReference type="ARBA" id="ARBA00000085"/>
    </source>
</evidence>
<reference evidence="13" key="1">
    <citation type="submission" date="2017-09" db="EMBL/GenBank/DDBJ databases">
        <authorList>
            <person name="Feng G."/>
            <person name="Zhu H."/>
        </authorList>
    </citation>
    <scope>NUCLEOTIDE SEQUENCE [LARGE SCALE GENOMIC DNA]</scope>
    <source>
        <strain evidence="13">1PNM-20</strain>
    </source>
</reference>
<dbReference type="SMART" id="SM00065">
    <property type="entry name" value="GAF"/>
    <property type="match status" value="6"/>
</dbReference>
<dbReference type="SUPFAM" id="SSF52172">
    <property type="entry name" value="CheY-like"/>
    <property type="match status" value="1"/>
</dbReference>
<dbReference type="CDD" id="cd00130">
    <property type="entry name" value="PAS"/>
    <property type="match status" value="1"/>
</dbReference>
<dbReference type="Pfam" id="PF08447">
    <property type="entry name" value="PAS_3"/>
    <property type="match status" value="1"/>
</dbReference>
<evidence type="ECO:0000256" key="4">
    <source>
        <dbReference type="ARBA" id="ARBA00022553"/>
    </source>
</evidence>
<dbReference type="PROSITE" id="PS50109">
    <property type="entry name" value="HIS_KIN"/>
    <property type="match status" value="1"/>
</dbReference>
<dbReference type="PROSITE" id="PS50110">
    <property type="entry name" value="RESPONSE_REGULATORY"/>
    <property type="match status" value="1"/>
</dbReference>
<dbReference type="Pfam" id="PF00072">
    <property type="entry name" value="Response_reg"/>
    <property type="match status" value="1"/>
</dbReference>
<dbReference type="SUPFAM" id="SSF55874">
    <property type="entry name" value="ATPase domain of HSP90 chaperone/DNA topoisomerase II/histidine kinase"/>
    <property type="match status" value="1"/>
</dbReference>
<dbReference type="InterPro" id="IPR003018">
    <property type="entry name" value="GAF"/>
</dbReference>
<comment type="caution">
    <text evidence="12">The sequence shown here is derived from an EMBL/GenBank/DDBJ whole genome shotgun (WGS) entry which is preliminary data.</text>
</comment>
<dbReference type="NCBIfam" id="TIGR00229">
    <property type="entry name" value="sensory_box"/>
    <property type="match status" value="1"/>
</dbReference>
<dbReference type="Pfam" id="PF13185">
    <property type="entry name" value="GAF_2"/>
    <property type="match status" value="1"/>
</dbReference>
<dbReference type="CDD" id="cd00082">
    <property type="entry name" value="HisKA"/>
    <property type="match status" value="1"/>
</dbReference>
<dbReference type="SMART" id="SM00388">
    <property type="entry name" value="HisKA"/>
    <property type="match status" value="1"/>
</dbReference>
<dbReference type="PROSITE" id="PS50046">
    <property type="entry name" value="PHYTOCHROME_2"/>
    <property type="match status" value="1"/>
</dbReference>
<gene>
    <name evidence="12" type="ORF">CKY28_10250</name>
</gene>
<proteinExistence type="inferred from homology"/>
<dbReference type="Pfam" id="PF01590">
    <property type="entry name" value="GAF"/>
    <property type="match status" value="5"/>
</dbReference>
<comment type="catalytic activity">
    <reaction evidence="1">
        <text>ATP + protein L-histidine = ADP + protein N-phospho-L-histidine.</text>
        <dbReference type="EC" id="2.7.13.3"/>
    </reaction>
</comment>
<evidence type="ECO:0000313" key="13">
    <source>
        <dbReference type="Proteomes" id="UP000218151"/>
    </source>
</evidence>
<dbReference type="SMART" id="SM00448">
    <property type="entry name" value="REC"/>
    <property type="match status" value="1"/>
</dbReference>
<dbReference type="InterPro" id="IPR035965">
    <property type="entry name" value="PAS-like_dom_sf"/>
</dbReference>
<dbReference type="EMBL" id="NSLI01000003">
    <property type="protein sequence ID" value="PAX07974.1"/>
    <property type="molecule type" value="Genomic_DNA"/>
</dbReference>
<dbReference type="Proteomes" id="UP000218151">
    <property type="component" value="Unassembled WGS sequence"/>
</dbReference>
<keyword evidence="4 7" id="KW-0597">Phosphoprotein</keyword>
<dbReference type="InterPro" id="IPR029016">
    <property type="entry name" value="GAF-like_dom_sf"/>
</dbReference>
<dbReference type="InterPro" id="IPR013656">
    <property type="entry name" value="PAS_4"/>
</dbReference>
<dbReference type="SMART" id="SM00091">
    <property type="entry name" value="PAS"/>
    <property type="match status" value="2"/>
</dbReference>
<keyword evidence="6" id="KW-0418">Kinase</keyword>
<dbReference type="InterPro" id="IPR005467">
    <property type="entry name" value="His_kinase_dom"/>
</dbReference>
<dbReference type="InterPro" id="IPR011006">
    <property type="entry name" value="CheY-like_superfamily"/>
</dbReference>
<dbReference type="SUPFAM" id="SSF55785">
    <property type="entry name" value="PYP-like sensor domain (PAS domain)"/>
    <property type="match status" value="2"/>
</dbReference>
<comment type="similarity">
    <text evidence="2">In the N-terminal section; belongs to the phytochrome family.</text>
</comment>
<dbReference type="InterPro" id="IPR016132">
    <property type="entry name" value="Phyto_chromo_attachment"/>
</dbReference>
<dbReference type="InterPro" id="IPR036890">
    <property type="entry name" value="HATPase_C_sf"/>
</dbReference>
<dbReference type="PANTHER" id="PTHR43065:SF42">
    <property type="entry name" value="TWO-COMPONENT SENSOR PPRA"/>
    <property type="match status" value="1"/>
</dbReference>
<evidence type="ECO:0000256" key="7">
    <source>
        <dbReference type="PROSITE-ProRule" id="PRU00169"/>
    </source>
</evidence>
<feature type="domain" description="Phytochrome chromophore attachment site" evidence="8">
    <location>
        <begin position="330"/>
        <end position="485"/>
    </location>
</feature>
<dbReference type="InterPro" id="IPR004358">
    <property type="entry name" value="Sig_transdc_His_kin-like_C"/>
</dbReference>
<feature type="domain" description="PAS" evidence="11">
    <location>
        <begin position="1193"/>
        <end position="1263"/>
    </location>
</feature>
<dbReference type="PRINTS" id="PR00344">
    <property type="entry name" value="BCTRLSENSOR"/>
</dbReference>
<evidence type="ECO:0000259" key="9">
    <source>
        <dbReference type="PROSITE" id="PS50109"/>
    </source>
</evidence>